<name>A0A094LQM2_9GAMM</name>
<dbReference type="Proteomes" id="UP000029264">
    <property type="component" value="Unassembled WGS sequence"/>
</dbReference>
<comment type="caution">
    <text evidence="1">The sequence shown here is derived from an EMBL/GenBank/DDBJ whole genome shotgun (WGS) entry which is preliminary data.</text>
</comment>
<dbReference type="SUPFAM" id="SSF81901">
    <property type="entry name" value="HCP-like"/>
    <property type="match status" value="3"/>
</dbReference>
<evidence type="ECO:0008006" key="3">
    <source>
        <dbReference type="Google" id="ProtNLM"/>
    </source>
</evidence>
<dbReference type="PANTHER" id="PTHR11102">
    <property type="entry name" value="SEL-1-LIKE PROTEIN"/>
    <property type="match status" value="1"/>
</dbReference>
<dbReference type="InterPro" id="IPR011990">
    <property type="entry name" value="TPR-like_helical_dom_sf"/>
</dbReference>
<dbReference type="SMART" id="SM00671">
    <property type="entry name" value="SEL1"/>
    <property type="match status" value="6"/>
</dbReference>
<evidence type="ECO:0000313" key="2">
    <source>
        <dbReference type="Proteomes" id="UP000029264"/>
    </source>
</evidence>
<dbReference type="Gene3D" id="1.25.40.10">
    <property type="entry name" value="Tetratricopeptide repeat domain"/>
    <property type="match status" value="1"/>
</dbReference>
<gene>
    <name evidence="1" type="ORF">HR45_10685</name>
</gene>
<dbReference type="eggNOG" id="COG0790">
    <property type="taxonomic scope" value="Bacteria"/>
</dbReference>
<keyword evidence="2" id="KW-1185">Reference proteome</keyword>
<dbReference type="InterPro" id="IPR006597">
    <property type="entry name" value="Sel1-like"/>
</dbReference>
<dbReference type="PANTHER" id="PTHR11102:SF160">
    <property type="entry name" value="ERAD-ASSOCIATED E3 UBIQUITIN-PROTEIN LIGASE COMPONENT HRD3"/>
    <property type="match status" value="1"/>
</dbReference>
<dbReference type="AlphaFoldDB" id="A0A094LQM2"/>
<evidence type="ECO:0000313" key="1">
    <source>
        <dbReference type="EMBL" id="KFZ37473.1"/>
    </source>
</evidence>
<dbReference type="EMBL" id="JPEO01000006">
    <property type="protein sequence ID" value="KFZ37473.1"/>
    <property type="molecule type" value="Genomic_DNA"/>
</dbReference>
<protein>
    <recommendedName>
        <fullName evidence="3">Sel1 repeat family protein</fullName>
    </recommendedName>
</protein>
<reference evidence="1 2" key="1">
    <citation type="submission" date="2014-06" db="EMBL/GenBank/DDBJ databases">
        <title>Shewanella sp. YQH10.</title>
        <authorList>
            <person name="Liu Y."/>
            <person name="Zeng R."/>
        </authorList>
    </citation>
    <scope>NUCLEOTIDE SEQUENCE [LARGE SCALE GENOMIC DNA]</scope>
    <source>
        <strain evidence="1 2">YQH10</strain>
    </source>
</reference>
<dbReference type="STRING" id="1515746.HR45_10685"/>
<proteinExistence type="predicted"/>
<organism evidence="1 2">
    <name type="scientific">Shewanella mangrovi</name>
    <dbReference type="NCBI Taxonomy" id="1515746"/>
    <lineage>
        <taxon>Bacteria</taxon>
        <taxon>Pseudomonadati</taxon>
        <taxon>Pseudomonadota</taxon>
        <taxon>Gammaproteobacteria</taxon>
        <taxon>Alteromonadales</taxon>
        <taxon>Shewanellaceae</taxon>
        <taxon>Shewanella</taxon>
    </lineage>
</organism>
<sequence length="371" mass="41309">MFRGVATLVLLLLIAVALLLMQPGPNRFKQLQLADFYLFSPTKQLALAQHYWTRNSADYSPVLAEKWFVRAAKNGEAEAHYQLAHLYYIFPKISGLAWEANVAMATDELESAANSGMLKAQNELADILFKHDNKADKIRGLDFLARAAEQQDIKAMMRLGQLYCTDHDILNHELGRRYLQQAAAAGDKRAPLMLATLYRQGSCGAADMEQYNHWIEKAAADGIAEAQLQLAKLYLDGNGRAKDQVQAAVWFYRSQQADGLYQLGRLLQQDESLFAKVKAEVSAGFLAEQDYADSIVSCFYQATEQGHPKAAFAFGVLNLRHKDKELAMQAFQIAKDAGYPKYAAELGDEQAKQDLQTIKANGLLAFFGLQG</sequence>
<dbReference type="InterPro" id="IPR050767">
    <property type="entry name" value="Sel1_AlgK"/>
</dbReference>
<accession>A0A094LQM2</accession>